<dbReference type="InterPro" id="IPR016181">
    <property type="entry name" value="Acyl_CoA_acyltransferase"/>
</dbReference>
<dbReference type="Pfam" id="PF13302">
    <property type="entry name" value="Acetyltransf_3"/>
    <property type="match status" value="1"/>
</dbReference>
<dbReference type="GO" id="GO:0016747">
    <property type="term" value="F:acyltransferase activity, transferring groups other than amino-acyl groups"/>
    <property type="evidence" value="ECO:0007669"/>
    <property type="project" value="InterPro"/>
</dbReference>
<dbReference type="EMBL" id="JTFC01000042">
    <property type="protein sequence ID" value="RUS52362.1"/>
    <property type="molecule type" value="Genomic_DNA"/>
</dbReference>
<dbReference type="OrthoDB" id="9798081at2"/>
<dbReference type="PROSITE" id="PS51186">
    <property type="entry name" value="GNAT"/>
    <property type="match status" value="1"/>
</dbReference>
<evidence type="ECO:0000313" key="3">
    <source>
        <dbReference type="Proteomes" id="UP000288623"/>
    </source>
</evidence>
<protein>
    <submittedName>
        <fullName evidence="2">Acetyltransferase</fullName>
    </submittedName>
</protein>
<dbReference type="Proteomes" id="UP000288623">
    <property type="component" value="Unassembled WGS sequence"/>
</dbReference>
<dbReference type="RefSeq" id="WP_126991686.1">
    <property type="nucleotide sequence ID" value="NZ_JTFC01000042.1"/>
</dbReference>
<dbReference type="InterPro" id="IPR051531">
    <property type="entry name" value="N-acetyltransferase"/>
</dbReference>
<dbReference type="SUPFAM" id="SSF55729">
    <property type="entry name" value="Acyl-CoA N-acyltransferases (Nat)"/>
    <property type="match status" value="1"/>
</dbReference>
<accession>A0A433RPN7</accession>
<organism evidence="2 3">
    <name type="scientific">Candidatus Kurthia intestinigallinarum</name>
    <dbReference type="NCBI Taxonomy" id="1562256"/>
    <lineage>
        <taxon>Bacteria</taxon>
        <taxon>Bacillati</taxon>
        <taxon>Bacillota</taxon>
        <taxon>Bacilli</taxon>
        <taxon>Bacillales</taxon>
        <taxon>Caryophanaceae</taxon>
        <taxon>Kurthia</taxon>
    </lineage>
</organism>
<gene>
    <name evidence="2" type="ORF">QI30_16435</name>
</gene>
<reference evidence="2 3" key="1">
    <citation type="submission" date="2014-11" db="EMBL/GenBank/DDBJ databases">
        <title>Genome sequence and analysis of novel Kurthia sp.</title>
        <authorList>
            <person name="Lawson J.N."/>
            <person name="Gonzalez J.E."/>
            <person name="Rinauldi L."/>
            <person name="Xuan Z."/>
            <person name="Firman A."/>
            <person name="Shaddox L."/>
            <person name="Trudeau A."/>
            <person name="Shah S."/>
            <person name="Reiman D."/>
        </authorList>
    </citation>
    <scope>NUCLEOTIDE SEQUENCE [LARGE SCALE GENOMIC DNA]</scope>
    <source>
        <strain evidence="2 3">3B1D</strain>
    </source>
</reference>
<comment type="caution">
    <text evidence="2">The sequence shown here is derived from an EMBL/GenBank/DDBJ whole genome shotgun (WGS) entry which is preliminary data.</text>
</comment>
<dbReference type="AlphaFoldDB" id="A0A433RPN7"/>
<dbReference type="Gene3D" id="3.40.630.30">
    <property type="match status" value="1"/>
</dbReference>
<proteinExistence type="predicted"/>
<evidence type="ECO:0000259" key="1">
    <source>
        <dbReference type="PROSITE" id="PS51186"/>
    </source>
</evidence>
<keyword evidence="3" id="KW-1185">Reference proteome</keyword>
<dbReference type="PANTHER" id="PTHR43792:SF1">
    <property type="entry name" value="N-ACETYLTRANSFERASE DOMAIN-CONTAINING PROTEIN"/>
    <property type="match status" value="1"/>
</dbReference>
<dbReference type="InterPro" id="IPR000182">
    <property type="entry name" value="GNAT_dom"/>
</dbReference>
<keyword evidence="2" id="KW-0808">Transferase</keyword>
<dbReference type="PANTHER" id="PTHR43792">
    <property type="entry name" value="GNAT FAMILY, PUTATIVE (AFU_ORTHOLOGUE AFUA_3G00765)-RELATED-RELATED"/>
    <property type="match status" value="1"/>
</dbReference>
<feature type="domain" description="N-acetyltransferase" evidence="1">
    <location>
        <begin position="9"/>
        <end position="169"/>
    </location>
</feature>
<name>A0A433RPN7_9BACL</name>
<evidence type="ECO:0000313" key="2">
    <source>
        <dbReference type="EMBL" id="RUS52362.1"/>
    </source>
</evidence>
<sequence>MFHLQTKRLRFRNYTNADFYFLKGLLQSKDMMRYIGDGQTRNDAEVEQFLSWIYTHYREDEHTGLKIIENRKTGEPMGHAGIVPQVMNGQKQFEIGYWVAKAYWGQGFATEAAEAMKDYAEQEMHLTNLIALIQPGNKASMRIAETIGMHLDKTEMLNGQEVHVFTTKA</sequence>